<accession>A0A8S9RVP2</accession>
<reference evidence="1" key="1">
    <citation type="submission" date="2019-12" db="EMBL/GenBank/DDBJ databases">
        <title>Genome sequencing and annotation of Brassica cretica.</title>
        <authorList>
            <person name="Studholme D.J."/>
            <person name="Sarris P."/>
        </authorList>
    </citation>
    <scope>NUCLEOTIDE SEQUENCE</scope>
    <source>
        <strain evidence="1">PFS-109/04</strain>
        <tissue evidence="1">Leaf</tissue>
    </source>
</reference>
<evidence type="ECO:0000313" key="1">
    <source>
        <dbReference type="EMBL" id="KAF3583764.1"/>
    </source>
</evidence>
<dbReference type="EMBL" id="QGKX02000088">
    <property type="protein sequence ID" value="KAF3583764.1"/>
    <property type="molecule type" value="Genomic_DNA"/>
</dbReference>
<comment type="caution">
    <text evidence="1">The sequence shown here is derived from an EMBL/GenBank/DDBJ whole genome shotgun (WGS) entry which is preliminary data.</text>
</comment>
<evidence type="ECO:0000313" key="2">
    <source>
        <dbReference type="Proteomes" id="UP000712600"/>
    </source>
</evidence>
<name>A0A8S9RVP2_BRACR</name>
<protein>
    <submittedName>
        <fullName evidence="1">Uncharacterized protein</fullName>
    </submittedName>
</protein>
<dbReference type="AlphaFoldDB" id="A0A8S9RVP2"/>
<organism evidence="1 2">
    <name type="scientific">Brassica cretica</name>
    <name type="common">Mustard</name>
    <dbReference type="NCBI Taxonomy" id="69181"/>
    <lineage>
        <taxon>Eukaryota</taxon>
        <taxon>Viridiplantae</taxon>
        <taxon>Streptophyta</taxon>
        <taxon>Embryophyta</taxon>
        <taxon>Tracheophyta</taxon>
        <taxon>Spermatophyta</taxon>
        <taxon>Magnoliopsida</taxon>
        <taxon>eudicotyledons</taxon>
        <taxon>Gunneridae</taxon>
        <taxon>Pentapetalae</taxon>
        <taxon>rosids</taxon>
        <taxon>malvids</taxon>
        <taxon>Brassicales</taxon>
        <taxon>Brassicaceae</taxon>
        <taxon>Brassiceae</taxon>
        <taxon>Brassica</taxon>
    </lineage>
</organism>
<proteinExistence type="predicted"/>
<dbReference type="Proteomes" id="UP000712600">
    <property type="component" value="Unassembled WGS sequence"/>
</dbReference>
<sequence>MANVLVLLSDLQSGRSSSTIEVRLLRFWEAKNVRRGGELMGVDIILLDSQFINDYSTLWKGKMLIGKEALFVIMGLKRLKIGHEKLKRLNQTTDYCIRKSLRREKRTWKRCSSFYETPSTMRCFEKRVEAKAKVVVTEDKSSDHHINTLLPVKEHSEMKQLLLRLTYARIFLCNSVATEMCFRSSQRFMSAMSIPREKR</sequence>
<gene>
    <name evidence="1" type="ORF">F2Q69_00026169</name>
</gene>